<comment type="caution">
    <text evidence="3">The sequence shown here is derived from an EMBL/GenBank/DDBJ whole genome shotgun (WGS) entry which is preliminary data.</text>
</comment>
<evidence type="ECO:0000313" key="4">
    <source>
        <dbReference type="Proteomes" id="UP001165063"/>
    </source>
</evidence>
<dbReference type="EMBL" id="BSXU01006998">
    <property type="protein sequence ID" value="GMG56158.1"/>
    <property type="molecule type" value="Genomic_DNA"/>
</dbReference>
<dbReference type="Proteomes" id="UP001165063">
    <property type="component" value="Unassembled WGS sequence"/>
</dbReference>
<keyword evidence="2" id="KW-0812">Transmembrane</keyword>
<feature type="transmembrane region" description="Helical" evidence="2">
    <location>
        <begin position="69"/>
        <end position="91"/>
    </location>
</feature>
<dbReference type="Pfam" id="PF07690">
    <property type="entry name" value="MFS_1"/>
    <property type="match status" value="1"/>
</dbReference>
<dbReference type="InterPro" id="IPR036259">
    <property type="entry name" value="MFS_trans_sf"/>
</dbReference>
<evidence type="ECO:0000256" key="2">
    <source>
        <dbReference type="SAM" id="Phobius"/>
    </source>
</evidence>
<accession>A0A9W6Z1I8</accession>
<proteinExistence type="predicted"/>
<dbReference type="SUPFAM" id="SSF103473">
    <property type="entry name" value="MFS general substrate transporter"/>
    <property type="match status" value="1"/>
</dbReference>
<feature type="transmembrane region" description="Helical" evidence="2">
    <location>
        <begin position="15"/>
        <end position="36"/>
    </location>
</feature>
<dbReference type="AlphaFoldDB" id="A0A9W6Z1I8"/>
<keyword evidence="2" id="KW-1133">Transmembrane helix</keyword>
<sequence length="188" mass="20495">MLDSLGYGFMPSAWVIYYFKTTFNINAMTLGLIFSINDMLQSISAIPSAILARQFGPIKSTILTQIPCGLFFMMIPIAGQSLIPATILYFLNQSLSATDVVPRQILLTSIVSSNDLPKVLGTVNIGKQIARSVSPYFTGLLAGSGLLWVCFIISAALLITANVLLAVNFRTADAEIMKKQSVHHDFEQ</sequence>
<comment type="subcellular location">
    <subcellularLocation>
        <location evidence="1">Membrane</location>
        <topology evidence="1">Multi-pass membrane protein</topology>
    </subcellularLocation>
</comment>
<dbReference type="GO" id="GO:0000329">
    <property type="term" value="C:fungal-type vacuole membrane"/>
    <property type="evidence" value="ECO:0007669"/>
    <property type="project" value="TreeGrafter"/>
</dbReference>
<keyword evidence="2" id="KW-0472">Membrane</keyword>
<protein>
    <submittedName>
        <fullName evidence="3">Unnamed protein product</fullName>
    </submittedName>
</protein>
<reference evidence="3" key="1">
    <citation type="submission" date="2023-04" db="EMBL/GenBank/DDBJ databases">
        <title>Ambrosiozyma monospora NBRC 1965.</title>
        <authorList>
            <person name="Ichikawa N."/>
            <person name="Sato H."/>
            <person name="Tonouchi N."/>
        </authorList>
    </citation>
    <scope>NUCLEOTIDE SEQUENCE</scope>
    <source>
        <strain evidence="3">NBRC 1965</strain>
    </source>
</reference>
<dbReference type="Gene3D" id="1.20.1250.20">
    <property type="entry name" value="MFS general substrate transporter like domains"/>
    <property type="match status" value="1"/>
</dbReference>
<dbReference type="PANTHER" id="PTHR23520:SF2">
    <property type="entry name" value="ABR173CP"/>
    <property type="match status" value="1"/>
</dbReference>
<dbReference type="InterPro" id="IPR011701">
    <property type="entry name" value="MFS"/>
</dbReference>
<organism evidence="3 4">
    <name type="scientific">Ambrosiozyma monospora</name>
    <name type="common">Yeast</name>
    <name type="synonym">Endomycopsis monosporus</name>
    <dbReference type="NCBI Taxonomy" id="43982"/>
    <lineage>
        <taxon>Eukaryota</taxon>
        <taxon>Fungi</taxon>
        <taxon>Dikarya</taxon>
        <taxon>Ascomycota</taxon>
        <taxon>Saccharomycotina</taxon>
        <taxon>Pichiomycetes</taxon>
        <taxon>Pichiales</taxon>
        <taxon>Pichiaceae</taxon>
        <taxon>Ambrosiozyma</taxon>
    </lineage>
</organism>
<dbReference type="PANTHER" id="PTHR23520">
    <property type="entry name" value="TRANSPORTER, PUTATIVE (AFU_ORTHOLOGUE AFUA_3G04000)-RELATED"/>
    <property type="match status" value="1"/>
</dbReference>
<dbReference type="OrthoDB" id="10027823at2759"/>
<evidence type="ECO:0000256" key="1">
    <source>
        <dbReference type="ARBA" id="ARBA00004141"/>
    </source>
</evidence>
<name>A0A9W6Z1I8_AMBMO</name>
<dbReference type="GO" id="GO:0022857">
    <property type="term" value="F:transmembrane transporter activity"/>
    <property type="evidence" value="ECO:0007669"/>
    <property type="project" value="InterPro"/>
</dbReference>
<feature type="transmembrane region" description="Helical" evidence="2">
    <location>
        <begin position="146"/>
        <end position="169"/>
    </location>
</feature>
<keyword evidence="4" id="KW-1185">Reference proteome</keyword>
<gene>
    <name evidence="3" type="ORF">Amon01_000822500</name>
</gene>
<evidence type="ECO:0000313" key="3">
    <source>
        <dbReference type="EMBL" id="GMG56158.1"/>
    </source>
</evidence>